<reference evidence="2 4" key="2">
    <citation type="journal article" date="2013" name="Nature">
        <title>Insights into bilaterian evolution from three spiralian genomes.</title>
        <authorList>
            <person name="Simakov O."/>
            <person name="Marletaz F."/>
            <person name="Cho S.J."/>
            <person name="Edsinger-Gonzales E."/>
            <person name="Havlak P."/>
            <person name="Hellsten U."/>
            <person name="Kuo D.H."/>
            <person name="Larsson T."/>
            <person name="Lv J."/>
            <person name="Arendt D."/>
            <person name="Savage R."/>
            <person name="Osoegawa K."/>
            <person name="de Jong P."/>
            <person name="Grimwood J."/>
            <person name="Chapman J.A."/>
            <person name="Shapiro H."/>
            <person name="Aerts A."/>
            <person name="Otillar R.P."/>
            <person name="Terry A.Y."/>
            <person name="Boore J.L."/>
            <person name="Grigoriev I.V."/>
            <person name="Lindberg D.R."/>
            <person name="Seaver E.C."/>
            <person name="Weisblat D.A."/>
            <person name="Putnam N.H."/>
            <person name="Rokhsar D.S."/>
        </authorList>
    </citation>
    <scope>NUCLEOTIDE SEQUENCE</scope>
    <source>
        <strain evidence="2 4">I ESC-2004</strain>
    </source>
</reference>
<organism evidence="2">
    <name type="scientific">Capitella teleta</name>
    <name type="common">Polychaete worm</name>
    <dbReference type="NCBI Taxonomy" id="283909"/>
    <lineage>
        <taxon>Eukaryota</taxon>
        <taxon>Metazoa</taxon>
        <taxon>Spiralia</taxon>
        <taxon>Lophotrochozoa</taxon>
        <taxon>Annelida</taxon>
        <taxon>Polychaeta</taxon>
        <taxon>Sedentaria</taxon>
        <taxon>Scolecida</taxon>
        <taxon>Capitellidae</taxon>
        <taxon>Capitella</taxon>
    </lineage>
</organism>
<feature type="region of interest" description="Disordered" evidence="1">
    <location>
        <begin position="344"/>
        <end position="444"/>
    </location>
</feature>
<keyword evidence="4" id="KW-1185">Reference proteome</keyword>
<sequence>MELGDDSVDENVRYAFLLGSALRNNDADQFLQVYDTIIPKNLAPETVAELKDRARILAAFPESEYAELVHQVRGFSVAQQPAQELPLSGPSLLVCSSAMDRRPDISALSRTSRHINQDDIDSGICDKTTSASTEECDCSEMERVAVLKSYRSTSPVPKNRISLIAKANSTRVACMACDSDEEGAKLAGQIVKATSRFDDDLRGTDMQDATEMDTYRYQESSEDNVEDDRLVHEYDNMLTRQSNDAKFDEALSCDSDNRSDDGSALEQHLSSDDSLASVNVNKQYYPDGNSCCIAMDPASDEEDLKVSEHQKQGTVNFNNPQSYAASRNYGTCSNVDSTVSFFENQPSSSQGVKRPVKKTLQPPFDFPLSEDKLSQSLEPLLNKSRDGDVSNMPLGAPIRPSPLSGAGLSDSDNKKKKRKKKKTMLPQNVSFPPTLNSNRGEHPD</sequence>
<name>R7U4G2_CAPTE</name>
<reference evidence="3" key="3">
    <citation type="submission" date="2015-06" db="UniProtKB">
        <authorList>
            <consortium name="EnsemblMetazoa"/>
        </authorList>
    </citation>
    <scope>IDENTIFICATION</scope>
</reference>
<evidence type="ECO:0000313" key="4">
    <source>
        <dbReference type="Proteomes" id="UP000014760"/>
    </source>
</evidence>
<evidence type="ECO:0000313" key="2">
    <source>
        <dbReference type="EMBL" id="ELT98576.1"/>
    </source>
</evidence>
<dbReference type="Proteomes" id="UP000014760">
    <property type="component" value="Unassembled WGS sequence"/>
</dbReference>
<feature type="compositionally biased region" description="Polar residues" evidence="1">
    <location>
        <begin position="425"/>
        <end position="438"/>
    </location>
</feature>
<dbReference type="HOGENOM" id="CLU_617124_0_0_1"/>
<reference evidence="4" key="1">
    <citation type="submission" date="2012-12" db="EMBL/GenBank/DDBJ databases">
        <authorList>
            <person name="Hellsten U."/>
            <person name="Grimwood J."/>
            <person name="Chapman J.A."/>
            <person name="Shapiro H."/>
            <person name="Aerts A."/>
            <person name="Otillar R.P."/>
            <person name="Terry A.Y."/>
            <person name="Boore J.L."/>
            <person name="Simakov O."/>
            <person name="Marletaz F."/>
            <person name="Cho S.-J."/>
            <person name="Edsinger-Gonzales E."/>
            <person name="Havlak P."/>
            <person name="Kuo D.-H."/>
            <person name="Larsson T."/>
            <person name="Lv J."/>
            <person name="Arendt D."/>
            <person name="Savage R."/>
            <person name="Osoegawa K."/>
            <person name="de Jong P."/>
            <person name="Lindberg D.R."/>
            <person name="Seaver E.C."/>
            <person name="Weisblat D.A."/>
            <person name="Putnam N.H."/>
            <person name="Grigoriev I.V."/>
            <person name="Rokhsar D.S."/>
        </authorList>
    </citation>
    <scope>NUCLEOTIDE SEQUENCE</scope>
    <source>
        <strain evidence="4">I ESC-2004</strain>
    </source>
</reference>
<evidence type="ECO:0000313" key="3">
    <source>
        <dbReference type="EnsemblMetazoa" id="CapteP208999"/>
    </source>
</evidence>
<dbReference type="EMBL" id="KB307802">
    <property type="protein sequence ID" value="ELT98576.1"/>
    <property type="molecule type" value="Genomic_DNA"/>
</dbReference>
<feature type="compositionally biased region" description="Basic residues" evidence="1">
    <location>
        <begin position="414"/>
        <end position="423"/>
    </location>
</feature>
<proteinExistence type="predicted"/>
<dbReference type="EMBL" id="AMQN01010431">
    <property type="status" value="NOT_ANNOTATED_CDS"/>
    <property type="molecule type" value="Genomic_DNA"/>
</dbReference>
<evidence type="ECO:0000256" key="1">
    <source>
        <dbReference type="SAM" id="MobiDB-lite"/>
    </source>
</evidence>
<dbReference type="EnsemblMetazoa" id="CapteT208999">
    <property type="protein sequence ID" value="CapteP208999"/>
    <property type="gene ID" value="CapteG208999"/>
</dbReference>
<dbReference type="OrthoDB" id="5966728at2759"/>
<protein>
    <submittedName>
        <fullName evidence="2 3">Uncharacterized protein</fullName>
    </submittedName>
</protein>
<dbReference type="EMBL" id="AMQN01010430">
    <property type="status" value="NOT_ANNOTATED_CDS"/>
    <property type="molecule type" value="Genomic_DNA"/>
</dbReference>
<accession>R7U4G2</accession>
<gene>
    <name evidence="2" type="ORF">CAPTEDRAFT_208999</name>
</gene>
<dbReference type="AlphaFoldDB" id="R7U4G2"/>